<reference evidence="1 2" key="1">
    <citation type="submission" date="2024-12" db="EMBL/GenBank/DDBJ databases">
        <authorList>
            <person name="Lee Y."/>
        </authorList>
    </citation>
    <scope>NUCLEOTIDE SEQUENCE [LARGE SCALE GENOMIC DNA]</scope>
    <source>
        <strain evidence="1 2">03SUJ4</strain>
    </source>
</reference>
<comment type="caution">
    <text evidence="1">The sequence shown here is derived from an EMBL/GenBank/DDBJ whole genome shotgun (WGS) entry which is preliminary data.</text>
</comment>
<dbReference type="EMBL" id="JBJYXY010000001">
    <property type="protein sequence ID" value="MFN2974269.1"/>
    <property type="molecule type" value="Genomic_DNA"/>
</dbReference>
<name>A0ABW9KF52_9BACT</name>
<dbReference type="Proteomes" id="UP001634747">
    <property type="component" value="Unassembled WGS sequence"/>
</dbReference>
<proteinExistence type="predicted"/>
<organism evidence="1 2">
    <name type="scientific">Terriglobus aquaticus</name>
    <dbReference type="NCBI Taxonomy" id="940139"/>
    <lineage>
        <taxon>Bacteria</taxon>
        <taxon>Pseudomonadati</taxon>
        <taxon>Acidobacteriota</taxon>
        <taxon>Terriglobia</taxon>
        <taxon>Terriglobales</taxon>
        <taxon>Acidobacteriaceae</taxon>
        <taxon>Terriglobus</taxon>
    </lineage>
</organism>
<keyword evidence="2" id="KW-1185">Reference proteome</keyword>
<evidence type="ECO:0000313" key="2">
    <source>
        <dbReference type="Proteomes" id="UP001634747"/>
    </source>
</evidence>
<sequence length="1118" mass="115489">MQAKFEQFAWARKVLGAALFALAMFPANPWLTGRLHAQSAGQSAAGLTSVSDTVLSASGAPAQGTVLISWPTFTAANGAAVQQGSTSVTLGANGALTVSLAPTVGATPIGTFYTAVYHLADGTVTREYWQVPASGTPVNLAAVRTSVLPSTVAVQTVSKQYVDQAISRAMATGASPADTSPYVMKSGDTMTGPLQLSGDPATPLQAADKNYVDSTTAALQAGLDQKVSKVPTGTQVVTQPPSTELRTNRLNGELHAQEFISQAGGDGIANAFAAPECTGVPCTVIADPDYSGGETALPTQARQHLVDERNGHVYEYFMSPGTGSVDIPRQLTTKFAESATSNFFAAAQQYVHIGYRGGNNLFPENYGFSLPYFKSTFSVTDTLYTQFAQGQHVMNSHTMDCFGVGDCIANSFYMRASGGFRDSADEGSHPADLQFTEDPRVFTGTCTTGCTTGSQVLQVTATANPGTQGSGRFLIDKAPGKTISTGQLIGGLQGNFPAATAQFSGTTFAPSTFFSTATAIPPQSNNMAPGTVTVAIATSGVPAGFSTNTAVSPAGAGVACVADSISGGTVAPENYEMATFTVVDGTHLQLTLNKPHGPAAIVAIGGMCGYGLEQTVDTTGGIRQVFPVIGTVDATDLYVASGVTSIVGASQSTSGFLNLQYTVTQVARNNGVVTVTTNNVSALDSSGVTMTLSGVSDSSFNGSFPMTATGYGQFQFAQSGPNASSTGGTLQLLTGGYVLYPMAEVLDVYDPATQNVSGKFTLAPNTVAWAANDPVEQPHYFQEKVSADISYITQYTPRPASQQQAGIYYQGNNGPGLRGWVINNVAGGYLGSGGTHTPPDIALQTQGIWNTSLDMQAGEQTAIRLHCNGRGCNRFNSTYNLFQLDFVPGGSQYDTVTYAPQNGTMQWNLRGTQYTMSPTAMTVGTLNVTNLNAAHINGGGGTSASPATSTAQGTVQLGPTATSSVLANVATSGSASDLTGLAPSAMTDTTNAANITSGVISQARLPGTAGLCTSNVAFSATPTFTSGCARQVFHFAWSGNVTTMNFANLIPGQHITMILQVSGAGGYSLQWPATVHGAFTVSTTAGSPLYANSGKYFVQEFVVDTDGATLLNPQAVNQ</sequence>
<evidence type="ECO:0000313" key="1">
    <source>
        <dbReference type="EMBL" id="MFN2974269.1"/>
    </source>
</evidence>
<protein>
    <submittedName>
        <fullName evidence="1">Uncharacterized protein</fullName>
    </submittedName>
</protein>
<accession>A0ABW9KF52</accession>
<gene>
    <name evidence="1" type="ORF">ACK2TP_00695</name>
</gene>
<dbReference type="RefSeq" id="WP_263414161.1">
    <property type="nucleotide sequence ID" value="NZ_BAABBH010000001.1"/>
</dbReference>